<keyword evidence="3" id="KW-1185">Reference proteome</keyword>
<evidence type="ECO:0000256" key="1">
    <source>
        <dbReference type="SAM" id="MobiDB-lite"/>
    </source>
</evidence>
<feature type="region of interest" description="Disordered" evidence="1">
    <location>
        <begin position="1"/>
        <end position="52"/>
    </location>
</feature>
<dbReference type="Proteomes" id="UP000807342">
    <property type="component" value="Unassembled WGS sequence"/>
</dbReference>
<evidence type="ECO:0000313" key="3">
    <source>
        <dbReference type="Proteomes" id="UP000807342"/>
    </source>
</evidence>
<evidence type="ECO:0000313" key="2">
    <source>
        <dbReference type="EMBL" id="KAF9452513.1"/>
    </source>
</evidence>
<dbReference type="EMBL" id="MU151070">
    <property type="protein sequence ID" value="KAF9452513.1"/>
    <property type="molecule type" value="Genomic_DNA"/>
</dbReference>
<gene>
    <name evidence="2" type="ORF">P691DRAFT_804246</name>
</gene>
<name>A0A9P6C8V5_9AGAR</name>
<proteinExistence type="predicted"/>
<comment type="caution">
    <text evidence="2">The sequence shown here is derived from an EMBL/GenBank/DDBJ whole genome shotgun (WGS) entry which is preliminary data.</text>
</comment>
<dbReference type="AlphaFoldDB" id="A0A9P6C8V5"/>
<sequence>MFHEHASADHSQSSPMVNAGRSAGSKPQAFSRAPAPEAQPTLPSLYLSPLPPSERVRCAQSDHLYSSTITYGKNQVIETTAEYGSLAPDVHSPGN</sequence>
<organism evidence="2 3">
    <name type="scientific">Macrolepiota fuliginosa MF-IS2</name>
    <dbReference type="NCBI Taxonomy" id="1400762"/>
    <lineage>
        <taxon>Eukaryota</taxon>
        <taxon>Fungi</taxon>
        <taxon>Dikarya</taxon>
        <taxon>Basidiomycota</taxon>
        <taxon>Agaricomycotina</taxon>
        <taxon>Agaricomycetes</taxon>
        <taxon>Agaricomycetidae</taxon>
        <taxon>Agaricales</taxon>
        <taxon>Agaricineae</taxon>
        <taxon>Agaricaceae</taxon>
        <taxon>Macrolepiota</taxon>
    </lineage>
</organism>
<reference evidence="2" key="1">
    <citation type="submission" date="2020-11" db="EMBL/GenBank/DDBJ databases">
        <authorList>
            <consortium name="DOE Joint Genome Institute"/>
            <person name="Ahrendt S."/>
            <person name="Riley R."/>
            <person name="Andreopoulos W."/>
            <person name="Labutti K."/>
            <person name="Pangilinan J."/>
            <person name="Ruiz-Duenas F.J."/>
            <person name="Barrasa J.M."/>
            <person name="Sanchez-Garcia M."/>
            <person name="Camarero S."/>
            <person name="Miyauchi S."/>
            <person name="Serrano A."/>
            <person name="Linde D."/>
            <person name="Babiker R."/>
            <person name="Drula E."/>
            <person name="Ayuso-Fernandez I."/>
            <person name="Pacheco R."/>
            <person name="Padilla G."/>
            <person name="Ferreira P."/>
            <person name="Barriuso J."/>
            <person name="Kellner H."/>
            <person name="Castanera R."/>
            <person name="Alfaro M."/>
            <person name="Ramirez L."/>
            <person name="Pisabarro A.G."/>
            <person name="Kuo A."/>
            <person name="Tritt A."/>
            <person name="Lipzen A."/>
            <person name="He G."/>
            <person name="Yan M."/>
            <person name="Ng V."/>
            <person name="Cullen D."/>
            <person name="Martin F."/>
            <person name="Rosso M.-N."/>
            <person name="Henrissat B."/>
            <person name="Hibbett D."/>
            <person name="Martinez A.T."/>
            <person name="Grigoriev I.V."/>
        </authorList>
    </citation>
    <scope>NUCLEOTIDE SEQUENCE</scope>
    <source>
        <strain evidence="2">MF-IS2</strain>
    </source>
</reference>
<protein>
    <submittedName>
        <fullName evidence="2">Uncharacterized protein</fullName>
    </submittedName>
</protein>
<accession>A0A9P6C8V5</accession>